<feature type="transmembrane region" description="Helical" evidence="1">
    <location>
        <begin position="313"/>
        <end position="333"/>
    </location>
</feature>
<dbReference type="RefSeq" id="WP_089898954.1">
    <property type="nucleotide sequence ID" value="NZ_FOCI01000003.1"/>
</dbReference>
<feature type="transmembrane region" description="Helical" evidence="1">
    <location>
        <begin position="229"/>
        <end position="248"/>
    </location>
</feature>
<dbReference type="GO" id="GO:0016787">
    <property type="term" value="F:hydrolase activity"/>
    <property type="evidence" value="ECO:0007669"/>
    <property type="project" value="UniProtKB-KW"/>
</dbReference>
<keyword evidence="3" id="KW-0012">Acyltransferase</keyword>
<feature type="transmembrane region" description="Helical" evidence="1">
    <location>
        <begin position="6"/>
        <end position="24"/>
    </location>
</feature>
<dbReference type="PANTHER" id="PTHR23028:SF131">
    <property type="entry name" value="BLR2367 PROTEIN"/>
    <property type="match status" value="1"/>
</dbReference>
<dbReference type="InterPro" id="IPR002656">
    <property type="entry name" value="Acyl_transf_3_dom"/>
</dbReference>
<dbReference type="GO" id="GO:0000271">
    <property type="term" value="P:polysaccharide biosynthetic process"/>
    <property type="evidence" value="ECO:0007669"/>
    <property type="project" value="TreeGrafter"/>
</dbReference>
<proteinExistence type="predicted"/>
<keyword evidence="3" id="KW-0808">Transferase</keyword>
<protein>
    <submittedName>
        <fullName evidence="3">Peptidoglycan/LPS O-acetylase OafA/YrhL, contains acyltransferase and SGNH-hydrolase domains</fullName>
    </submittedName>
</protein>
<feature type="domain" description="Acyltransferase 3" evidence="2">
    <location>
        <begin position="40"/>
        <end position="352"/>
    </location>
</feature>
<evidence type="ECO:0000313" key="4">
    <source>
        <dbReference type="Proteomes" id="UP000199585"/>
    </source>
</evidence>
<keyword evidence="3" id="KW-0378">Hydrolase</keyword>
<feature type="transmembrane region" description="Helical" evidence="1">
    <location>
        <begin position="73"/>
        <end position="97"/>
    </location>
</feature>
<dbReference type="AlphaFoldDB" id="A0A1H8ADV6"/>
<evidence type="ECO:0000259" key="2">
    <source>
        <dbReference type="Pfam" id="PF01757"/>
    </source>
</evidence>
<dbReference type="GO" id="GO:0016747">
    <property type="term" value="F:acyltransferase activity, transferring groups other than amino-acyl groups"/>
    <property type="evidence" value="ECO:0007669"/>
    <property type="project" value="InterPro"/>
</dbReference>
<feature type="transmembrane region" description="Helical" evidence="1">
    <location>
        <begin position="339"/>
        <end position="363"/>
    </location>
</feature>
<feature type="transmembrane region" description="Helical" evidence="1">
    <location>
        <begin position="117"/>
        <end position="136"/>
    </location>
</feature>
<keyword evidence="1" id="KW-0812">Transmembrane</keyword>
<keyword evidence="1" id="KW-0472">Membrane</keyword>
<feature type="transmembrane region" description="Helical" evidence="1">
    <location>
        <begin position="277"/>
        <end position="301"/>
    </location>
</feature>
<sequence>MIIFYSGIVVLTLFVMVATARFLWSATLQPDLSATARLGEIDGLRGYLAAGVLVHHFAIWVDYRNGLPWAGSGITLFAAIGPAAVVIFFLISGGLFYTMLDRRFPASEWKKIYISRIFRLFPLLWVIVGLALLLGVSRGGTFGPGDVPSLLTWMLTLGLPDLMDGTITGVVISGVTWSLYWEWIFYLGLPVMVAAQRLLPRSASRIVALSAIYIPVAIIAIVFDVMAFLYLNLFVLGMLSVELARLFGPLLRSKQAALVGVVALGVCIYVFETSFHLVPSLLLAAFFLPVLAGNTYFGILAQRSSRILGELSYSIYLTHGLVLTLVFADLGWLRDLDGPVIWLCVPLIGIVVTGFAFVGHIYVERPFIRLGKRFAIRRADVTAFAG</sequence>
<dbReference type="GO" id="GO:0016020">
    <property type="term" value="C:membrane"/>
    <property type="evidence" value="ECO:0007669"/>
    <property type="project" value="TreeGrafter"/>
</dbReference>
<gene>
    <name evidence="3" type="ORF">SAMN04488003_103100</name>
</gene>
<dbReference type="Proteomes" id="UP000199585">
    <property type="component" value="Unassembled WGS sequence"/>
</dbReference>
<name>A0A1H8ADV6_9RHOB</name>
<evidence type="ECO:0000256" key="1">
    <source>
        <dbReference type="SAM" id="Phobius"/>
    </source>
</evidence>
<dbReference type="Pfam" id="PF01757">
    <property type="entry name" value="Acyl_transf_3"/>
    <property type="match status" value="1"/>
</dbReference>
<dbReference type="EMBL" id="FOCI01000003">
    <property type="protein sequence ID" value="SEM68018.1"/>
    <property type="molecule type" value="Genomic_DNA"/>
</dbReference>
<keyword evidence="1" id="KW-1133">Transmembrane helix</keyword>
<dbReference type="OrthoDB" id="9796461at2"/>
<accession>A0A1H8ADV6</accession>
<feature type="transmembrane region" description="Helical" evidence="1">
    <location>
        <begin position="206"/>
        <end position="223"/>
    </location>
</feature>
<dbReference type="InterPro" id="IPR050879">
    <property type="entry name" value="Acyltransferase_3"/>
</dbReference>
<dbReference type="STRING" id="245187.SAMN04488003_103100"/>
<dbReference type="PANTHER" id="PTHR23028">
    <property type="entry name" value="ACETYLTRANSFERASE"/>
    <property type="match status" value="1"/>
</dbReference>
<reference evidence="3 4" key="1">
    <citation type="submission" date="2016-10" db="EMBL/GenBank/DDBJ databases">
        <authorList>
            <person name="de Groot N.N."/>
        </authorList>
    </citation>
    <scope>NUCLEOTIDE SEQUENCE [LARGE SCALE GENOMIC DNA]</scope>
    <source>
        <strain evidence="3 4">DSM 16213</strain>
    </source>
</reference>
<organism evidence="3 4">
    <name type="scientific">Loktanella fryxellensis</name>
    <dbReference type="NCBI Taxonomy" id="245187"/>
    <lineage>
        <taxon>Bacteria</taxon>
        <taxon>Pseudomonadati</taxon>
        <taxon>Pseudomonadota</taxon>
        <taxon>Alphaproteobacteria</taxon>
        <taxon>Rhodobacterales</taxon>
        <taxon>Roseobacteraceae</taxon>
        <taxon>Loktanella</taxon>
    </lineage>
</organism>
<keyword evidence="4" id="KW-1185">Reference proteome</keyword>
<feature type="transmembrane region" description="Helical" evidence="1">
    <location>
        <begin position="255"/>
        <end position="271"/>
    </location>
</feature>
<evidence type="ECO:0000313" key="3">
    <source>
        <dbReference type="EMBL" id="SEM68018.1"/>
    </source>
</evidence>